<dbReference type="Proteomes" id="UP001268683">
    <property type="component" value="Chromosome"/>
</dbReference>
<protein>
    <submittedName>
        <fullName evidence="2">Uncharacterized protein</fullName>
    </submittedName>
</protein>
<reference evidence="2" key="1">
    <citation type="submission" date="2023-04" db="EMBL/GenBank/DDBJ databases">
        <title>Complete genome sequence of Temperatibacter marinus.</title>
        <authorList>
            <person name="Rong J.-C."/>
            <person name="Yi M.-L."/>
            <person name="Zhao Q."/>
        </authorList>
    </citation>
    <scope>NUCLEOTIDE SEQUENCE</scope>
    <source>
        <strain evidence="2">NBRC 110045</strain>
    </source>
</reference>
<name>A0AA52H9L0_9PROT</name>
<dbReference type="EMBL" id="CP123872">
    <property type="protein sequence ID" value="WND03306.1"/>
    <property type="molecule type" value="Genomic_DNA"/>
</dbReference>
<feature type="transmembrane region" description="Helical" evidence="1">
    <location>
        <begin position="49"/>
        <end position="82"/>
    </location>
</feature>
<evidence type="ECO:0000256" key="1">
    <source>
        <dbReference type="SAM" id="Phobius"/>
    </source>
</evidence>
<dbReference type="RefSeq" id="WP_310799159.1">
    <property type="nucleotide sequence ID" value="NZ_CP123872.1"/>
</dbReference>
<dbReference type="AlphaFoldDB" id="A0AA52H9L0"/>
<organism evidence="2 3">
    <name type="scientific">Temperatibacter marinus</name>
    <dbReference type="NCBI Taxonomy" id="1456591"/>
    <lineage>
        <taxon>Bacteria</taxon>
        <taxon>Pseudomonadati</taxon>
        <taxon>Pseudomonadota</taxon>
        <taxon>Alphaproteobacteria</taxon>
        <taxon>Kordiimonadales</taxon>
        <taxon>Temperatibacteraceae</taxon>
        <taxon>Temperatibacter</taxon>
    </lineage>
</organism>
<keyword evidence="1" id="KW-0812">Transmembrane</keyword>
<proteinExistence type="predicted"/>
<feature type="transmembrane region" description="Helical" evidence="1">
    <location>
        <begin position="159"/>
        <end position="183"/>
    </location>
</feature>
<evidence type="ECO:0000313" key="3">
    <source>
        <dbReference type="Proteomes" id="UP001268683"/>
    </source>
</evidence>
<gene>
    <name evidence="2" type="ORF">QGN29_02845</name>
</gene>
<feature type="transmembrane region" description="Helical" evidence="1">
    <location>
        <begin position="121"/>
        <end position="139"/>
    </location>
</feature>
<sequence>MTKSIEEIWQKGFDGNVGNLAPKVNTLYRKKTHNIIERLTRMYDYNVKGLVIAAILIAIVFPFVKMPILGFGIAILMLWLVYEAREPLAEIKALEVDDNCYRYILSFRNWHDKVEARFAKIYTLFYPILYLLILTQFNYSEVGEKVLNGLSRDATMIGSYPLSAYVVLVVGTGLAWIFGAPLYKLDIKIMYGRTLSKIDDLIEDMESLQEEAKTE</sequence>
<keyword evidence="1" id="KW-1133">Transmembrane helix</keyword>
<keyword evidence="1" id="KW-0472">Membrane</keyword>
<accession>A0AA52H9L0</accession>
<evidence type="ECO:0000313" key="2">
    <source>
        <dbReference type="EMBL" id="WND03306.1"/>
    </source>
</evidence>
<keyword evidence="3" id="KW-1185">Reference proteome</keyword>
<dbReference type="KEGG" id="tmk:QGN29_02845"/>